<dbReference type="EMBL" id="CP094528">
    <property type="protein sequence ID" value="UOE45507.1"/>
    <property type="molecule type" value="Genomic_DNA"/>
</dbReference>
<keyword evidence="3" id="KW-1185">Reference proteome</keyword>
<dbReference type="Proteomes" id="UP000832097">
    <property type="component" value="Chromosome"/>
</dbReference>
<gene>
    <name evidence="2" type="ORF">MTO99_07045</name>
</gene>
<organism evidence="2 3">
    <name type="scientific">Agromyces larvae</name>
    <dbReference type="NCBI Taxonomy" id="2929802"/>
    <lineage>
        <taxon>Bacteria</taxon>
        <taxon>Bacillati</taxon>
        <taxon>Actinomycetota</taxon>
        <taxon>Actinomycetes</taxon>
        <taxon>Micrococcales</taxon>
        <taxon>Microbacteriaceae</taxon>
        <taxon>Agromyces</taxon>
    </lineage>
</organism>
<name>A0ABY4C209_9MICO</name>
<evidence type="ECO:0000313" key="2">
    <source>
        <dbReference type="EMBL" id="UOE45507.1"/>
    </source>
</evidence>
<evidence type="ECO:0000256" key="1">
    <source>
        <dbReference type="SAM" id="MobiDB-lite"/>
    </source>
</evidence>
<accession>A0ABY4C209</accession>
<reference evidence="2 3" key="1">
    <citation type="submission" date="2022-03" db="EMBL/GenBank/DDBJ databases">
        <title>Mucilaginibacter sp. isolated from the gut of Protaetia brevitarsis seulensis larvae.</title>
        <authorList>
            <person name="Won M."/>
            <person name="Kim S.-J."/>
            <person name="Kwon S.-W."/>
        </authorList>
    </citation>
    <scope>NUCLEOTIDE SEQUENCE [LARGE SCALE GENOMIC DNA]</scope>
    <source>
        <strain evidence="2 3">CFWR-12</strain>
    </source>
</reference>
<feature type="region of interest" description="Disordered" evidence="1">
    <location>
        <begin position="1"/>
        <end position="36"/>
    </location>
</feature>
<protein>
    <submittedName>
        <fullName evidence="2">Uncharacterized protein</fullName>
    </submittedName>
</protein>
<sequence length="176" mass="19392">MTDEPSQVVDADIVDEETGEVADAQPDRVVDEQVESPETIQRWTEYVARRVAAARPPDGAQVKTPDSIVADLEMLGHLAAQNVRILREADRARRVAIRQHKLARARALKDAQGTVAEREAAADLATAVEWERADDAEIAYDYARSMARLVEQRTSAVQTQSKQVELTYQLAGRGGA</sequence>
<evidence type="ECO:0000313" key="3">
    <source>
        <dbReference type="Proteomes" id="UP000832097"/>
    </source>
</evidence>
<proteinExistence type="predicted"/>
<dbReference type="RefSeq" id="WP_243558106.1">
    <property type="nucleotide sequence ID" value="NZ_CP094528.1"/>
</dbReference>